<dbReference type="Pfam" id="PF21132">
    <property type="entry name" value="MFD_D3"/>
    <property type="match status" value="1"/>
</dbReference>
<dbReference type="InterPro" id="IPR047112">
    <property type="entry name" value="RecG/Mfd"/>
</dbReference>
<dbReference type="InterPro" id="IPR041471">
    <property type="entry name" value="UvrB_inter"/>
</dbReference>
<dbReference type="InterPro" id="IPR011545">
    <property type="entry name" value="DEAD/DEAH_box_helicase_dom"/>
</dbReference>
<sequence>MPLPKVKSASDKKADKITWSRLAGSSKALAIAEAAFHSDHVTVVVTENTPAAHRLETELTTLLPADSHPVFTFPDWEILPYDTFSPHQDIISQRLLTLYQLPSMQRGVVIVPVSTLMHFIAPKSYIMGNSFVFSAGDVKDIQALALQLQENGYRNVEQVIEHGEYSVRGSILDIYPMGSDQPFRIDFFDDEIDSIRVFDTESQRSKNKVDKINLLPAHEFPLDKEGIEAFRQNYREQFTVRNEKGSLYKQVSEGSFPAGIEYYLPLFFEKTDSLFDYFPQNCHLVLVGDIQAQAELYLRETQKRHDNLNVDPLRPLLEPAKLFLALNELFGEMNQWPQISIQNSVTKGAGKFNANTQIIDDISIDSQLKQPFTKVLAHIVSQKEQRGKVLFSVESAGRRETLLELLRQAHIKPNQFKTVKDFVDSDSDIGIVITSLENSFSLITSHNNESLPISFVTETELLGGRVTQRKRNKREKSISTDALVRNLAELKVDQAIVHIEHGVGRYKGLETIDAGGLTSEFVTIEYANEAKLYVPVGNLHLLSRYTGGETESAPLNKLGSDAWEKARKKAAEKIKDVAAELLDIYAQREAKPGYKYELERDGWRQFSASFPFEETEDQQLAINAVVNDMKSPQAMDRLVCGDVGFGKTEVAMRAAYIAVNDGKQVAVLVPTTLLAQQHYENFVDRFADWPVKVEVLSRFKTGKQQTAVLEQLENGQVDIVVGTHKLIQENIKFKDLGLLIIDEEHRFGVKQKEAIKKLRANVDILTLTATPIPRTLNMAMSGMRDLSIIATPPAKRLAIKTFVRQINDDLIKEAIMRETNRGGQVYFLHNNVETIEQRAKAIEALMPECRVVVAHGQMREKELERVMGDFYHQRYNVLVCTTIIETGIDVPTANTIIMERADKLGLAQLHQLRGRVGRSHHQAYAYLLTPPPKAISKDAVKRLEAIESLEDLGAGFALATHDLEIRGAGELLGDDQTGQIQTIGFTLYMEMLDQAVEALKQGKELSLDLITSKQTEVELRIPSLLPDSYIHDVNMRLSLYKRIATAADTDDLDDIKIELIDRFGLLPDATKNLFKISEFRQRAQALGITKIEAGPKGGKFEFSQETKVDPLFLISLIQSKPQHYKLDGGQTLKFIIDNKDTEDRLKFVNAMLNDFEHKQKT</sequence>
<dbReference type="GO" id="GO:0016787">
    <property type="term" value="F:hydrolase activity"/>
    <property type="evidence" value="ECO:0007669"/>
    <property type="project" value="UniProtKB-KW"/>
</dbReference>
<comment type="similarity">
    <text evidence="11 13">In the C-terminal section; belongs to the helicase family. RecG subfamily.</text>
</comment>
<dbReference type="InterPro" id="IPR048635">
    <property type="entry name" value="MFD_D3"/>
</dbReference>
<dbReference type="GO" id="GO:0003684">
    <property type="term" value="F:damaged DNA binding"/>
    <property type="evidence" value="ECO:0007669"/>
    <property type="project" value="InterPro"/>
</dbReference>
<evidence type="ECO:0000256" key="13">
    <source>
        <dbReference type="HAMAP-Rule" id="MF_00969"/>
    </source>
</evidence>
<dbReference type="PANTHER" id="PTHR47964:SF1">
    <property type="entry name" value="ATP-DEPENDENT DNA HELICASE HOMOLOG RECG, CHLOROPLASTIC"/>
    <property type="match status" value="1"/>
</dbReference>
<evidence type="ECO:0000259" key="15">
    <source>
        <dbReference type="PROSITE" id="PS51194"/>
    </source>
</evidence>
<evidence type="ECO:0000256" key="8">
    <source>
        <dbReference type="ARBA" id="ARBA00023125"/>
    </source>
</evidence>
<dbReference type="NCBIfam" id="NF007966">
    <property type="entry name" value="PRK10689.1"/>
    <property type="match status" value="1"/>
</dbReference>
<dbReference type="GO" id="GO:0003678">
    <property type="term" value="F:DNA helicase activity"/>
    <property type="evidence" value="ECO:0007669"/>
    <property type="project" value="TreeGrafter"/>
</dbReference>
<comment type="subcellular location">
    <subcellularLocation>
        <location evidence="1 13">Cytoplasm</location>
    </subcellularLocation>
</comment>
<organism evidence="16 17">
    <name type="scientific">Psychrosphaera haliotis</name>
    <dbReference type="NCBI Taxonomy" id="555083"/>
    <lineage>
        <taxon>Bacteria</taxon>
        <taxon>Pseudomonadati</taxon>
        <taxon>Pseudomonadota</taxon>
        <taxon>Gammaproteobacteria</taxon>
        <taxon>Alteromonadales</taxon>
        <taxon>Pseudoalteromonadaceae</taxon>
        <taxon>Psychrosphaera</taxon>
    </lineage>
</organism>
<dbReference type="InterPro" id="IPR003711">
    <property type="entry name" value="CarD-like/TRCF_RID"/>
</dbReference>
<evidence type="ECO:0000256" key="10">
    <source>
        <dbReference type="ARBA" id="ARBA00061104"/>
    </source>
</evidence>
<dbReference type="SMART" id="SM00982">
    <property type="entry name" value="TRCF"/>
    <property type="match status" value="1"/>
</dbReference>
<evidence type="ECO:0000256" key="1">
    <source>
        <dbReference type="ARBA" id="ARBA00004496"/>
    </source>
</evidence>
<keyword evidence="7 13" id="KW-0067">ATP-binding</keyword>
<dbReference type="Gene3D" id="3.30.2060.10">
    <property type="entry name" value="Penicillin-binding protein 1b domain"/>
    <property type="match status" value="1"/>
</dbReference>
<dbReference type="EC" id="3.6.4.-" evidence="13"/>
<dbReference type="InterPro" id="IPR001650">
    <property type="entry name" value="Helicase_C-like"/>
</dbReference>
<dbReference type="GO" id="GO:0005737">
    <property type="term" value="C:cytoplasm"/>
    <property type="evidence" value="ECO:0007669"/>
    <property type="project" value="UniProtKB-SubCell"/>
</dbReference>
<dbReference type="EMBL" id="WOCD01000002">
    <property type="protein sequence ID" value="MUH71682.1"/>
    <property type="molecule type" value="Genomic_DNA"/>
</dbReference>
<keyword evidence="5 13" id="KW-0378">Hydrolase</keyword>
<keyword evidence="8 13" id="KW-0238">DNA-binding</keyword>
<comment type="function">
    <text evidence="13">Couples transcription and DNA repair by recognizing RNA polymerase (RNAP) stalled at DNA lesions. Mediates ATP-dependent release of RNAP and its truncated transcript from the DNA, and recruitment of nucleotide excision repair machinery to the damaged site.</text>
</comment>
<dbReference type="Pfam" id="PF03461">
    <property type="entry name" value="TRCF"/>
    <property type="match status" value="1"/>
</dbReference>
<dbReference type="Gene3D" id="3.40.50.11140">
    <property type="match status" value="1"/>
</dbReference>
<evidence type="ECO:0000256" key="6">
    <source>
        <dbReference type="ARBA" id="ARBA00022806"/>
    </source>
</evidence>
<accession>A0A6N8FA70</accession>
<dbReference type="SMART" id="SM01058">
    <property type="entry name" value="CarD_TRCF"/>
    <property type="match status" value="1"/>
</dbReference>
<dbReference type="Gene3D" id="3.90.1150.50">
    <property type="entry name" value="Transcription-repair-coupling factor, D7 domain"/>
    <property type="match status" value="1"/>
</dbReference>
<comment type="similarity">
    <text evidence="10 13">In the N-terminal section; belongs to the UvrB family.</text>
</comment>
<dbReference type="HAMAP" id="MF_00969">
    <property type="entry name" value="TRCF"/>
    <property type="match status" value="1"/>
</dbReference>
<dbReference type="InterPro" id="IPR014001">
    <property type="entry name" value="Helicase_ATP-bd"/>
</dbReference>
<keyword evidence="9 13" id="KW-0234">DNA repair</keyword>
<proteinExistence type="inferred from homology"/>
<feature type="domain" description="Helicase C-terminal" evidence="15">
    <location>
        <begin position="802"/>
        <end position="964"/>
    </location>
</feature>
<evidence type="ECO:0000256" key="11">
    <source>
        <dbReference type="ARBA" id="ARBA00061399"/>
    </source>
</evidence>
<dbReference type="SMART" id="SM00490">
    <property type="entry name" value="HELICc"/>
    <property type="match status" value="1"/>
</dbReference>
<keyword evidence="17" id="KW-1185">Reference proteome</keyword>
<dbReference type="InterPro" id="IPR027417">
    <property type="entry name" value="P-loop_NTPase"/>
</dbReference>
<dbReference type="CDD" id="cd17991">
    <property type="entry name" value="DEXHc_TRCF"/>
    <property type="match status" value="1"/>
</dbReference>
<dbReference type="NCBIfam" id="TIGR00580">
    <property type="entry name" value="mfd"/>
    <property type="match status" value="1"/>
</dbReference>
<evidence type="ECO:0000313" key="17">
    <source>
        <dbReference type="Proteomes" id="UP000439994"/>
    </source>
</evidence>
<dbReference type="PANTHER" id="PTHR47964">
    <property type="entry name" value="ATP-DEPENDENT DNA HELICASE HOMOLOG RECG, CHLOROPLASTIC"/>
    <property type="match status" value="1"/>
</dbReference>
<evidence type="ECO:0000256" key="4">
    <source>
        <dbReference type="ARBA" id="ARBA00022763"/>
    </source>
</evidence>
<dbReference type="FunFam" id="3.40.50.300:FF:000300">
    <property type="entry name" value="Transcription-repair-coupling factor"/>
    <property type="match status" value="1"/>
</dbReference>
<dbReference type="PROSITE" id="PS51194">
    <property type="entry name" value="HELICASE_CTER"/>
    <property type="match status" value="1"/>
</dbReference>
<dbReference type="OrthoDB" id="9804325at2"/>
<dbReference type="Pfam" id="PF00270">
    <property type="entry name" value="DEAD"/>
    <property type="match status" value="1"/>
</dbReference>
<keyword evidence="4 13" id="KW-0227">DNA damage</keyword>
<dbReference type="GO" id="GO:0005524">
    <property type="term" value="F:ATP binding"/>
    <property type="evidence" value="ECO:0007669"/>
    <property type="project" value="UniProtKB-UniRule"/>
</dbReference>
<evidence type="ECO:0000256" key="3">
    <source>
        <dbReference type="ARBA" id="ARBA00022741"/>
    </source>
</evidence>
<evidence type="ECO:0000256" key="12">
    <source>
        <dbReference type="ARBA" id="ARBA00070128"/>
    </source>
</evidence>
<dbReference type="Gene3D" id="3.40.50.11180">
    <property type="match status" value="1"/>
</dbReference>
<dbReference type="InterPro" id="IPR005118">
    <property type="entry name" value="TRCF_C"/>
</dbReference>
<dbReference type="InterPro" id="IPR036101">
    <property type="entry name" value="CarD-like/TRCF_RID_sf"/>
</dbReference>
<dbReference type="GO" id="GO:0006355">
    <property type="term" value="P:regulation of DNA-templated transcription"/>
    <property type="evidence" value="ECO:0007669"/>
    <property type="project" value="UniProtKB-UniRule"/>
</dbReference>
<dbReference type="SMART" id="SM00487">
    <property type="entry name" value="DEXDc"/>
    <property type="match status" value="1"/>
</dbReference>
<keyword evidence="6" id="KW-0347">Helicase</keyword>
<reference evidence="16 17" key="1">
    <citation type="submission" date="2019-11" db="EMBL/GenBank/DDBJ databases">
        <title>P. haliotis isolates from Z. marina roots.</title>
        <authorList>
            <person name="Cohen M."/>
            <person name="Jospin G."/>
            <person name="Eisen J.A."/>
            <person name="Coil D.A."/>
        </authorList>
    </citation>
    <scope>NUCLEOTIDE SEQUENCE [LARGE SCALE GENOMIC DNA]</scope>
    <source>
        <strain evidence="16 17">UCD-MCMsp1aY</strain>
    </source>
</reference>
<dbReference type="SUPFAM" id="SSF52540">
    <property type="entry name" value="P-loop containing nucleoside triphosphate hydrolases"/>
    <property type="match status" value="4"/>
</dbReference>
<dbReference type="Pfam" id="PF00271">
    <property type="entry name" value="Helicase_C"/>
    <property type="match status" value="1"/>
</dbReference>
<evidence type="ECO:0000256" key="7">
    <source>
        <dbReference type="ARBA" id="ARBA00022840"/>
    </source>
</evidence>
<dbReference type="InterPro" id="IPR004576">
    <property type="entry name" value="Mfd"/>
</dbReference>
<feature type="domain" description="Helicase ATP-binding" evidence="14">
    <location>
        <begin position="628"/>
        <end position="789"/>
    </location>
</feature>
<keyword evidence="3 13" id="KW-0547">Nucleotide-binding</keyword>
<dbReference type="PROSITE" id="PS51192">
    <property type="entry name" value="HELICASE_ATP_BIND_1"/>
    <property type="match status" value="1"/>
</dbReference>
<evidence type="ECO:0000313" key="16">
    <source>
        <dbReference type="EMBL" id="MUH71682.1"/>
    </source>
</evidence>
<dbReference type="InterPro" id="IPR037235">
    <property type="entry name" value="TRCF-like_C_D7"/>
</dbReference>
<evidence type="ECO:0000259" key="14">
    <source>
        <dbReference type="PROSITE" id="PS51192"/>
    </source>
</evidence>
<dbReference type="AlphaFoldDB" id="A0A6N8FA70"/>
<dbReference type="Pfam" id="PF02559">
    <property type="entry name" value="CarD_TRCF_RID"/>
    <property type="match status" value="1"/>
</dbReference>
<dbReference type="Pfam" id="PF17757">
    <property type="entry name" value="UvrB_inter"/>
    <property type="match status" value="1"/>
</dbReference>
<comment type="caution">
    <text evidence="16">The sequence shown here is derived from an EMBL/GenBank/DDBJ whole genome shotgun (WGS) entry which is preliminary data.</text>
</comment>
<dbReference type="SUPFAM" id="SSF141259">
    <property type="entry name" value="CarD-like"/>
    <property type="match status" value="1"/>
</dbReference>
<keyword evidence="2 13" id="KW-0963">Cytoplasm</keyword>
<dbReference type="Gene3D" id="3.40.50.300">
    <property type="entry name" value="P-loop containing nucleotide triphosphate hydrolases"/>
    <property type="match status" value="2"/>
</dbReference>
<evidence type="ECO:0000256" key="9">
    <source>
        <dbReference type="ARBA" id="ARBA00023204"/>
    </source>
</evidence>
<dbReference type="GO" id="GO:0000716">
    <property type="term" value="P:transcription-coupled nucleotide-excision repair, DNA damage recognition"/>
    <property type="evidence" value="ECO:0007669"/>
    <property type="project" value="UniProtKB-UniRule"/>
</dbReference>
<dbReference type="Gene3D" id="2.40.10.170">
    <property type="match status" value="1"/>
</dbReference>
<protein>
    <recommendedName>
        <fullName evidence="12 13">Transcription-repair-coupling factor</fullName>
        <shortName evidence="13">TRCF</shortName>
        <ecNumber evidence="13">3.6.4.-</ecNumber>
    </recommendedName>
</protein>
<evidence type="ECO:0000256" key="2">
    <source>
        <dbReference type="ARBA" id="ARBA00022490"/>
    </source>
</evidence>
<evidence type="ECO:0000256" key="5">
    <source>
        <dbReference type="ARBA" id="ARBA00022801"/>
    </source>
</evidence>
<dbReference type="FunFam" id="3.40.50.300:FF:000546">
    <property type="entry name" value="Transcription-repair-coupling factor"/>
    <property type="match status" value="1"/>
</dbReference>
<dbReference type="Proteomes" id="UP000439994">
    <property type="component" value="Unassembled WGS sequence"/>
</dbReference>
<name>A0A6N8FA70_9GAMM</name>
<dbReference type="SUPFAM" id="SSF143517">
    <property type="entry name" value="TRCF domain-like"/>
    <property type="match status" value="1"/>
</dbReference>
<gene>
    <name evidence="13" type="primary">mfd</name>
    <name evidence="16" type="ORF">GNP35_03770</name>
</gene>